<proteinExistence type="predicted"/>
<reference evidence="3" key="1">
    <citation type="journal article" date="2002" name="Science">
        <title>The draft genome of Ciona intestinalis: insights into chordate and vertebrate origins.</title>
        <authorList>
            <person name="Dehal P."/>
            <person name="Satou Y."/>
            <person name="Campbell R.K."/>
            <person name="Chapman J."/>
            <person name="Degnan B."/>
            <person name="De Tomaso A."/>
            <person name="Davidson B."/>
            <person name="Di Gregorio A."/>
            <person name="Gelpke M."/>
            <person name="Goodstein D.M."/>
            <person name="Harafuji N."/>
            <person name="Hastings K.E."/>
            <person name="Ho I."/>
            <person name="Hotta K."/>
            <person name="Huang W."/>
            <person name="Kawashima T."/>
            <person name="Lemaire P."/>
            <person name="Martinez D."/>
            <person name="Meinertzhagen I.A."/>
            <person name="Necula S."/>
            <person name="Nonaka M."/>
            <person name="Putnam N."/>
            <person name="Rash S."/>
            <person name="Saiga H."/>
            <person name="Satake M."/>
            <person name="Terry A."/>
            <person name="Yamada L."/>
            <person name="Wang H.G."/>
            <person name="Awazu S."/>
            <person name="Azumi K."/>
            <person name="Boore J."/>
            <person name="Branno M."/>
            <person name="Chin-Bow S."/>
            <person name="DeSantis R."/>
            <person name="Doyle S."/>
            <person name="Francino P."/>
            <person name="Keys D.N."/>
            <person name="Haga S."/>
            <person name="Hayashi H."/>
            <person name="Hino K."/>
            <person name="Imai K.S."/>
            <person name="Inaba K."/>
            <person name="Kano S."/>
            <person name="Kobayashi K."/>
            <person name="Kobayashi M."/>
            <person name="Lee B.I."/>
            <person name="Makabe K.W."/>
            <person name="Manohar C."/>
            <person name="Matassi G."/>
            <person name="Medina M."/>
            <person name="Mochizuki Y."/>
            <person name="Mount S."/>
            <person name="Morishita T."/>
            <person name="Miura S."/>
            <person name="Nakayama A."/>
            <person name="Nishizaka S."/>
            <person name="Nomoto H."/>
            <person name="Ohta F."/>
            <person name="Oishi K."/>
            <person name="Rigoutsos I."/>
            <person name="Sano M."/>
            <person name="Sasaki A."/>
            <person name="Sasakura Y."/>
            <person name="Shoguchi E."/>
            <person name="Shin-i T."/>
            <person name="Spagnuolo A."/>
            <person name="Stainier D."/>
            <person name="Suzuki M.M."/>
            <person name="Tassy O."/>
            <person name="Takatori N."/>
            <person name="Tokuoka M."/>
            <person name="Yagi K."/>
            <person name="Yoshizaki F."/>
            <person name="Wada S."/>
            <person name="Zhang C."/>
            <person name="Hyatt P.D."/>
            <person name="Larimer F."/>
            <person name="Detter C."/>
            <person name="Doggett N."/>
            <person name="Glavina T."/>
            <person name="Hawkins T."/>
            <person name="Richardson P."/>
            <person name="Lucas S."/>
            <person name="Kohara Y."/>
            <person name="Levine M."/>
            <person name="Satoh N."/>
            <person name="Rokhsar D.S."/>
        </authorList>
    </citation>
    <scope>NUCLEOTIDE SEQUENCE [LARGE SCALE GENOMIC DNA]</scope>
</reference>
<dbReference type="EMBL" id="EAAA01002610">
    <property type="status" value="NOT_ANNOTATED_CDS"/>
    <property type="molecule type" value="Genomic_DNA"/>
</dbReference>
<feature type="region of interest" description="Disordered" evidence="1">
    <location>
        <begin position="14"/>
        <end position="52"/>
    </location>
</feature>
<protein>
    <submittedName>
        <fullName evidence="2">Uncharacterized LOC100183915</fullName>
    </submittedName>
</protein>
<reference evidence="2" key="3">
    <citation type="submission" date="2025-08" db="UniProtKB">
        <authorList>
            <consortium name="Ensembl"/>
        </authorList>
    </citation>
    <scope>IDENTIFICATION</scope>
</reference>
<sequence>MSYTFNNCVVNFSAKGPENVPLPGSSKKDAKRGPKRTNFKRGRPTETSKLLKKRGLKGWLKTKVKEEVQNKETEDEVERMHMIKKEEEMIKIKQKIPEEEEEEFTVLSVDGIEYPNCQKSK</sequence>
<dbReference type="AlphaFoldDB" id="F6ZFU1"/>
<accession>A0A1W3JIQ5</accession>
<evidence type="ECO:0000313" key="3">
    <source>
        <dbReference type="Proteomes" id="UP000008144"/>
    </source>
</evidence>
<name>F6ZFU1_CIOIN</name>
<dbReference type="HOGENOM" id="CLU_2037227_0_0_1"/>
<organism evidence="2 3">
    <name type="scientific">Ciona intestinalis</name>
    <name type="common">Transparent sea squirt</name>
    <name type="synonym">Ascidia intestinalis</name>
    <dbReference type="NCBI Taxonomy" id="7719"/>
    <lineage>
        <taxon>Eukaryota</taxon>
        <taxon>Metazoa</taxon>
        <taxon>Chordata</taxon>
        <taxon>Tunicata</taxon>
        <taxon>Ascidiacea</taxon>
        <taxon>Phlebobranchia</taxon>
        <taxon>Cionidae</taxon>
        <taxon>Ciona</taxon>
    </lineage>
</organism>
<reference evidence="2" key="2">
    <citation type="journal article" date="2008" name="Genome Biol.">
        <title>Improved genome assembly and evidence-based global gene model set for the chordate Ciona intestinalis: new insight into intron and operon populations.</title>
        <authorList>
            <person name="Satou Y."/>
            <person name="Mineta K."/>
            <person name="Ogasawara M."/>
            <person name="Sasakura Y."/>
            <person name="Shoguchi E."/>
            <person name="Ueno K."/>
            <person name="Yamada L."/>
            <person name="Matsumoto J."/>
            <person name="Wasserscheid J."/>
            <person name="Dewar K."/>
            <person name="Wiley G.B."/>
            <person name="Macmil S.L."/>
            <person name="Roe B.A."/>
            <person name="Zeller R.W."/>
            <person name="Hastings K.E."/>
            <person name="Lemaire P."/>
            <person name="Lindquist E."/>
            <person name="Endo T."/>
            <person name="Hotta K."/>
            <person name="Inaba K."/>
        </authorList>
    </citation>
    <scope>NUCLEOTIDE SEQUENCE [LARGE SCALE GENOMIC DNA]</scope>
    <source>
        <strain evidence="2">wild type</strain>
    </source>
</reference>
<reference evidence="2" key="4">
    <citation type="submission" date="2025-09" db="UniProtKB">
        <authorList>
            <consortium name="Ensembl"/>
        </authorList>
    </citation>
    <scope>IDENTIFICATION</scope>
</reference>
<dbReference type="GeneID" id="100183915"/>
<dbReference type="RefSeq" id="XP_009859254.1">
    <property type="nucleotide sequence ID" value="XM_009860952.3"/>
</dbReference>
<dbReference type="Proteomes" id="UP000008144">
    <property type="component" value="Chromosome 8"/>
</dbReference>
<dbReference type="KEGG" id="cin:100183915"/>
<accession>F6ZFU1</accession>
<evidence type="ECO:0000256" key="1">
    <source>
        <dbReference type="SAM" id="MobiDB-lite"/>
    </source>
</evidence>
<dbReference type="Ensembl" id="ENSCINT00000024766.2">
    <property type="protein sequence ID" value="ENSCINP00000024520.2"/>
    <property type="gene ID" value="ENSCING00000013324.2"/>
</dbReference>
<dbReference type="InParanoid" id="F6ZFU1"/>
<feature type="compositionally biased region" description="Basic residues" evidence="1">
    <location>
        <begin position="33"/>
        <end position="42"/>
    </location>
</feature>
<keyword evidence="3" id="KW-1185">Reference proteome</keyword>
<evidence type="ECO:0000313" key="2">
    <source>
        <dbReference type="Ensembl" id="ENSCINP00000024520.2"/>
    </source>
</evidence>
<gene>
    <name evidence="2" type="primary">LOC100183915</name>
</gene>